<gene>
    <name evidence="2" type="ORF">IPP15_04320</name>
</gene>
<dbReference type="InterPro" id="IPR006674">
    <property type="entry name" value="HD_domain"/>
</dbReference>
<evidence type="ECO:0000259" key="1">
    <source>
        <dbReference type="SMART" id="SM00471"/>
    </source>
</evidence>
<dbReference type="Pfam" id="PF19276">
    <property type="entry name" value="HD_assoc_2"/>
    <property type="match status" value="1"/>
</dbReference>
<accession>A0A9D7XMX2</accession>
<dbReference type="InterPro" id="IPR050135">
    <property type="entry name" value="dGTPase-like"/>
</dbReference>
<dbReference type="InterPro" id="IPR045509">
    <property type="entry name" value="HD_assoc_2"/>
</dbReference>
<feature type="domain" description="HD/PDEase" evidence="1">
    <location>
        <begin position="50"/>
        <end position="174"/>
    </location>
</feature>
<dbReference type="CDD" id="cd00077">
    <property type="entry name" value="HDc"/>
    <property type="match status" value="1"/>
</dbReference>
<dbReference type="PANTHER" id="PTHR11373:SF4">
    <property type="entry name" value="DEOXYNUCLEOSIDE TRIPHOSPHATE TRIPHOSPHOHYDROLASE SAMHD1"/>
    <property type="match status" value="1"/>
</dbReference>
<organism evidence="2 3">
    <name type="scientific">Candidatus Opimibacter skivensis</name>
    <dbReference type="NCBI Taxonomy" id="2982028"/>
    <lineage>
        <taxon>Bacteria</taxon>
        <taxon>Pseudomonadati</taxon>
        <taxon>Bacteroidota</taxon>
        <taxon>Saprospiria</taxon>
        <taxon>Saprospirales</taxon>
        <taxon>Saprospiraceae</taxon>
        <taxon>Candidatus Opimibacter</taxon>
    </lineage>
</organism>
<dbReference type="GO" id="GO:0008832">
    <property type="term" value="F:dGTPase activity"/>
    <property type="evidence" value="ECO:0007669"/>
    <property type="project" value="TreeGrafter"/>
</dbReference>
<dbReference type="GO" id="GO:0006203">
    <property type="term" value="P:dGTP catabolic process"/>
    <property type="evidence" value="ECO:0007669"/>
    <property type="project" value="TreeGrafter"/>
</dbReference>
<dbReference type="InterPro" id="IPR003607">
    <property type="entry name" value="HD/PDEase_dom"/>
</dbReference>
<dbReference type="EMBL" id="JADKGY010000001">
    <property type="protein sequence ID" value="MBK9981640.1"/>
    <property type="molecule type" value="Genomic_DNA"/>
</dbReference>
<dbReference type="Proteomes" id="UP000808337">
    <property type="component" value="Unassembled WGS sequence"/>
</dbReference>
<dbReference type="SUPFAM" id="SSF109604">
    <property type="entry name" value="HD-domain/PDEase-like"/>
    <property type="match status" value="1"/>
</dbReference>
<dbReference type="Pfam" id="PF01966">
    <property type="entry name" value="HD"/>
    <property type="match status" value="1"/>
</dbReference>
<evidence type="ECO:0000313" key="2">
    <source>
        <dbReference type="EMBL" id="MBK9981640.1"/>
    </source>
</evidence>
<dbReference type="AlphaFoldDB" id="A0A9D7XMX2"/>
<reference evidence="2 3" key="1">
    <citation type="submission" date="2020-10" db="EMBL/GenBank/DDBJ databases">
        <title>Connecting structure to function with the recovery of over 1000 high-quality activated sludge metagenome-assembled genomes encoding full-length rRNA genes using long-read sequencing.</title>
        <authorList>
            <person name="Singleton C.M."/>
            <person name="Petriglieri F."/>
            <person name="Kristensen J.M."/>
            <person name="Kirkegaard R.H."/>
            <person name="Michaelsen T.Y."/>
            <person name="Andersen M.H."/>
            <person name="Karst S.M."/>
            <person name="Dueholm M.S."/>
            <person name="Nielsen P.H."/>
            <person name="Albertsen M."/>
        </authorList>
    </citation>
    <scope>NUCLEOTIDE SEQUENCE [LARGE SCALE GENOMIC DNA]</scope>
    <source>
        <strain evidence="2">Ribe_18-Q3-R11-54_MAXAC.273</strain>
    </source>
</reference>
<comment type="caution">
    <text evidence="2">The sequence shown here is derived from an EMBL/GenBank/DDBJ whole genome shotgun (WGS) entry which is preliminary data.</text>
</comment>
<protein>
    <submittedName>
        <fullName evidence="2">HD domain-containing protein</fullName>
    </submittedName>
</protein>
<dbReference type="Gene3D" id="1.10.3210.10">
    <property type="entry name" value="Hypothetical protein af1432"/>
    <property type="match status" value="1"/>
</dbReference>
<dbReference type="PANTHER" id="PTHR11373">
    <property type="entry name" value="DEOXYNUCLEOSIDE TRIPHOSPHATE TRIPHOSPHOHYDROLASE"/>
    <property type="match status" value="1"/>
</dbReference>
<evidence type="ECO:0000313" key="3">
    <source>
        <dbReference type="Proteomes" id="UP000808337"/>
    </source>
</evidence>
<proteinExistence type="predicted"/>
<sequence length="402" mass="46452">MNKRKLINDPVYGLIHIRTPLIFDLIEHPLFQRLRRIKQTGLTHLVYPGAQHTRFHHALGAMHLMGMAIDELRSKHVEISPQEAEAALIAVLLHDIGHSPYSHALEGQLIHTDHESIGKVLISHLQKTLDQNIGLALEMFEGLYHRPFFHQLISGQLDLDRLDYLSRDSFYTGVAEGVVGHDRILRMLQVVNDQLVVEEKGLHSIEKFLVARRIMYWQVYLHKTVLSAELMARHIIKLLREEKSSTRALFIASELDFFLSNNVNLEYFKKDFDEIMPFFLALDDTSIDYSIKRLTKYHTGPLQFLASNLINRILHKIQWSTEQVAENTLQDTIRKTAGQYSLSEAEAAKLVWAGNESNSIYNRDIDEIQILTKEKEIKPFSSFLESPISIALNRKYFICHPR</sequence>
<dbReference type="SMART" id="SM00471">
    <property type="entry name" value="HDc"/>
    <property type="match status" value="1"/>
</dbReference>
<name>A0A9D7XMX2_9BACT</name>